<dbReference type="PROSITE" id="PS51257">
    <property type="entry name" value="PROKAR_LIPOPROTEIN"/>
    <property type="match status" value="1"/>
</dbReference>
<reference evidence="1 2" key="1">
    <citation type="journal article" date="2017" name="Int. J. Parasitol.">
        <title>The genome of the protozoan parasite Cystoisospora suis and a reverse vaccinology approach to identify vaccine candidates.</title>
        <authorList>
            <person name="Palmieri N."/>
            <person name="Shrestha A."/>
            <person name="Ruttkowski B."/>
            <person name="Beck T."/>
            <person name="Vogl C."/>
            <person name="Tomley F."/>
            <person name="Blake D.P."/>
            <person name="Joachim A."/>
        </authorList>
    </citation>
    <scope>NUCLEOTIDE SEQUENCE [LARGE SCALE GENOMIC DNA]</scope>
    <source>
        <strain evidence="1 2">Wien I</strain>
    </source>
</reference>
<dbReference type="VEuPathDB" id="ToxoDB:CSUI_009080"/>
<dbReference type="Proteomes" id="UP000221165">
    <property type="component" value="Unassembled WGS sequence"/>
</dbReference>
<proteinExistence type="predicted"/>
<sequence>MDRLPRELSNVSRVTATAARSVADHVLQAVSGFSCPAESAQGQSRSGTRAGNACHVTRDLWSFFWNCREFREASRARNDTVTGTILAHRTALRGLFIFLYRR</sequence>
<organism evidence="1 2">
    <name type="scientific">Cystoisospora suis</name>
    <dbReference type="NCBI Taxonomy" id="483139"/>
    <lineage>
        <taxon>Eukaryota</taxon>
        <taxon>Sar</taxon>
        <taxon>Alveolata</taxon>
        <taxon>Apicomplexa</taxon>
        <taxon>Conoidasida</taxon>
        <taxon>Coccidia</taxon>
        <taxon>Eucoccidiorida</taxon>
        <taxon>Eimeriorina</taxon>
        <taxon>Sarcocystidae</taxon>
        <taxon>Cystoisospora</taxon>
    </lineage>
</organism>
<dbReference type="AlphaFoldDB" id="A0A2C6KKD2"/>
<dbReference type="GeneID" id="94432410"/>
<gene>
    <name evidence="1" type="ORF">CSUI_009080</name>
</gene>
<evidence type="ECO:0000313" key="1">
    <source>
        <dbReference type="EMBL" id="PHJ17098.1"/>
    </source>
</evidence>
<protein>
    <submittedName>
        <fullName evidence="1">Uncharacterized protein</fullName>
    </submittedName>
</protein>
<dbReference type="RefSeq" id="XP_067918823.1">
    <property type="nucleotide sequence ID" value="XM_068069199.1"/>
</dbReference>
<name>A0A2C6KKD2_9APIC</name>
<dbReference type="EMBL" id="MIGC01005272">
    <property type="protein sequence ID" value="PHJ17098.1"/>
    <property type="molecule type" value="Genomic_DNA"/>
</dbReference>
<evidence type="ECO:0000313" key="2">
    <source>
        <dbReference type="Proteomes" id="UP000221165"/>
    </source>
</evidence>
<keyword evidence="2" id="KW-1185">Reference proteome</keyword>
<accession>A0A2C6KKD2</accession>
<comment type="caution">
    <text evidence="1">The sequence shown here is derived from an EMBL/GenBank/DDBJ whole genome shotgun (WGS) entry which is preliminary data.</text>
</comment>